<evidence type="ECO:0008006" key="3">
    <source>
        <dbReference type="Google" id="ProtNLM"/>
    </source>
</evidence>
<protein>
    <recommendedName>
        <fullName evidence="3">Lipoprotein</fullName>
    </recommendedName>
</protein>
<dbReference type="HOGENOM" id="CLU_1217876_0_0_0"/>
<proteinExistence type="predicted"/>
<organism evidence="1">
    <name type="scientific">Candidatus Moduliflexus flocculans</name>
    <dbReference type="NCBI Taxonomy" id="1499966"/>
    <lineage>
        <taxon>Bacteria</taxon>
        <taxon>Candidatus Moduliflexota</taxon>
        <taxon>Candidatus Moduliflexia</taxon>
        <taxon>Candidatus Moduliflexales</taxon>
        <taxon>Candidatus Moduliflexaceae</taxon>
    </lineage>
</organism>
<dbReference type="AlphaFoldDB" id="A0A0S6VXG1"/>
<evidence type="ECO:0000313" key="1">
    <source>
        <dbReference type="EMBL" id="GAK50177.1"/>
    </source>
</evidence>
<dbReference type="STRING" id="1499966.U14_01404"/>
<dbReference type="Proteomes" id="UP000030700">
    <property type="component" value="Unassembled WGS sequence"/>
</dbReference>
<name>A0A0S6VXG1_9BACT</name>
<sequence>MMTMKTQQNIHNQGQTMKVVICILTFFLTACVLNSCFNIGILSSMVDAAEINDRHRHDKKQTSEMTVEYTERYQNPNYFYSIEIPSGYVCMGDPAPNPNHGCRINLSSTDEETYLYVDGSYNTTEFIEPFDDMMGIHLGSLFTEGMKIFVLKRDSILLDGVSAEHIVVSYGSDESKEMIVEDITVAFRSEIIYTIKLKTTHSRYETDKEFLKKILMSWKNEISHISQ</sequence>
<dbReference type="PROSITE" id="PS51257">
    <property type="entry name" value="PROKAR_LIPOPROTEIN"/>
    <property type="match status" value="1"/>
</dbReference>
<dbReference type="EMBL" id="DF820456">
    <property type="protein sequence ID" value="GAK50177.1"/>
    <property type="molecule type" value="Genomic_DNA"/>
</dbReference>
<evidence type="ECO:0000313" key="2">
    <source>
        <dbReference type="Proteomes" id="UP000030700"/>
    </source>
</evidence>
<keyword evidence="2" id="KW-1185">Reference proteome</keyword>
<accession>A0A0S6VXG1</accession>
<gene>
    <name evidence="1" type="ORF">U14_01404</name>
</gene>
<reference evidence="1" key="1">
    <citation type="journal article" date="2015" name="PeerJ">
        <title>First genomic representation of candidate bacterial phylum KSB3 points to enhanced environmental sensing as a trigger of wastewater bulking.</title>
        <authorList>
            <person name="Sekiguchi Y."/>
            <person name="Ohashi A."/>
            <person name="Parks D.H."/>
            <person name="Yamauchi T."/>
            <person name="Tyson G.W."/>
            <person name="Hugenholtz P."/>
        </authorList>
    </citation>
    <scope>NUCLEOTIDE SEQUENCE [LARGE SCALE GENOMIC DNA]</scope>
</reference>